<proteinExistence type="predicted"/>
<gene>
    <name evidence="2" type="ORF">FH965_25360</name>
</gene>
<accession>A0A516RLM7</accession>
<evidence type="ECO:0000256" key="1">
    <source>
        <dbReference type="SAM" id="MobiDB-lite"/>
    </source>
</evidence>
<name>A0A516RLM7_STRST</name>
<dbReference type="Proteomes" id="UP000316806">
    <property type="component" value="Chromosome"/>
</dbReference>
<protein>
    <submittedName>
        <fullName evidence="2">Methyl-CpG-binding protein</fullName>
    </submittedName>
</protein>
<reference evidence="2 3" key="1">
    <citation type="journal article" date="2019" name="J. Ind. Microbiol. Biotechnol.">
        <title>The complete genomic sequence of Streptomyces spectabilis NRRL-2792 and identification of secondary metabolite biosynthetic gene clusters.</title>
        <authorList>
            <person name="Sinha A."/>
            <person name="Phillips-Salemka S."/>
            <person name="Niraula T.A."/>
            <person name="Short K.A."/>
            <person name="Niraula N.P."/>
        </authorList>
    </citation>
    <scope>NUCLEOTIDE SEQUENCE [LARGE SCALE GENOMIC DNA]</scope>
    <source>
        <strain evidence="2 3">NRRL 2792</strain>
    </source>
</reference>
<sequence length="71" mass="8035">MGGRGPGRARGVERGRRCAYQPRWRRGPWPARRGGRARPRPRGRGRTRALRRRRGPGPGCRGRRTGDGHGR</sequence>
<dbReference type="EMBL" id="CP040916">
    <property type="protein sequence ID" value="QDQ16553.1"/>
    <property type="molecule type" value="Genomic_DNA"/>
</dbReference>
<feature type="region of interest" description="Disordered" evidence="1">
    <location>
        <begin position="1"/>
        <end position="71"/>
    </location>
</feature>
<evidence type="ECO:0000313" key="2">
    <source>
        <dbReference type="EMBL" id="QDQ16553.1"/>
    </source>
</evidence>
<feature type="compositionally biased region" description="Basic residues" evidence="1">
    <location>
        <begin position="33"/>
        <end position="55"/>
    </location>
</feature>
<evidence type="ECO:0000313" key="3">
    <source>
        <dbReference type="Proteomes" id="UP000316806"/>
    </source>
</evidence>
<dbReference type="AlphaFoldDB" id="A0A516RLM7"/>
<organism evidence="2 3">
    <name type="scientific">Streptomyces spectabilis</name>
    <dbReference type="NCBI Taxonomy" id="68270"/>
    <lineage>
        <taxon>Bacteria</taxon>
        <taxon>Bacillati</taxon>
        <taxon>Actinomycetota</taxon>
        <taxon>Actinomycetes</taxon>
        <taxon>Kitasatosporales</taxon>
        <taxon>Streptomycetaceae</taxon>
        <taxon>Streptomyces</taxon>
    </lineage>
</organism>